<dbReference type="EMBL" id="FQUC01000002">
    <property type="protein sequence ID" value="SHE77135.1"/>
    <property type="molecule type" value="Genomic_DNA"/>
</dbReference>
<accession>A0A1M4W7K4</accession>
<keyword evidence="2" id="KW-1185">Reference proteome</keyword>
<evidence type="ECO:0000313" key="2">
    <source>
        <dbReference type="Proteomes" id="UP000184480"/>
    </source>
</evidence>
<protein>
    <submittedName>
        <fullName evidence="1">Uncharacterized protein</fullName>
    </submittedName>
</protein>
<dbReference type="Proteomes" id="UP000184480">
    <property type="component" value="Unassembled WGS sequence"/>
</dbReference>
<dbReference type="RefSeq" id="WP_221407220.1">
    <property type="nucleotide sequence ID" value="NZ_FQUC01000002.1"/>
</dbReference>
<name>A0A1M4W7K4_9BACT</name>
<reference evidence="2" key="1">
    <citation type="submission" date="2016-11" db="EMBL/GenBank/DDBJ databases">
        <authorList>
            <person name="Varghese N."/>
            <person name="Submissions S."/>
        </authorList>
    </citation>
    <scope>NUCLEOTIDE SEQUENCE [LARGE SCALE GENOMIC DNA]</scope>
    <source>
        <strain evidence="2">DSM 27370</strain>
    </source>
</reference>
<evidence type="ECO:0000313" key="1">
    <source>
        <dbReference type="EMBL" id="SHE77135.1"/>
    </source>
</evidence>
<dbReference type="AlphaFoldDB" id="A0A1M4W7K4"/>
<sequence length="153" mass="17973">MSVVSNQEYDVLIYFLYAIEKGLVTKDEICNWADKKIAEEESPTSIVLDLSLAKSLNEQFVIIMTFLHLSKITLTEKAFKLILIRLYDLLKKDEKEISKVINLIFHLKDDLMLKESLFKDIYDLDNSYDMFVEGHMSSSQLKKRLIDFFLKYT</sequence>
<proteinExistence type="predicted"/>
<gene>
    <name evidence="1" type="ORF">SAMN05444362_102148</name>
</gene>
<organism evidence="1 2">
    <name type="scientific">Dysgonomonas macrotermitis</name>
    <dbReference type="NCBI Taxonomy" id="1346286"/>
    <lineage>
        <taxon>Bacteria</taxon>
        <taxon>Pseudomonadati</taxon>
        <taxon>Bacteroidota</taxon>
        <taxon>Bacteroidia</taxon>
        <taxon>Bacteroidales</taxon>
        <taxon>Dysgonomonadaceae</taxon>
        <taxon>Dysgonomonas</taxon>
    </lineage>
</organism>